<dbReference type="KEGG" id="mcui:G8O30_02075"/>
<evidence type="ECO:0000256" key="3">
    <source>
        <dbReference type="ARBA" id="ARBA00022490"/>
    </source>
</evidence>
<keyword evidence="5 9" id="KW-0641">Proline biosynthesis</keyword>
<comment type="similarity">
    <text evidence="2 9 12">Belongs to the pyrroline-5-carboxylate reductase family.</text>
</comment>
<evidence type="ECO:0000256" key="1">
    <source>
        <dbReference type="ARBA" id="ARBA00004496"/>
    </source>
</evidence>
<evidence type="ECO:0000256" key="2">
    <source>
        <dbReference type="ARBA" id="ARBA00005525"/>
    </source>
</evidence>
<dbReference type="GO" id="GO:0004735">
    <property type="term" value="F:pyrroline-5-carboxylate reductase activity"/>
    <property type="evidence" value="ECO:0007669"/>
    <property type="project" value="UniProtKB-UniRule"/>
</dbReference>
<dbReference type="InterPro" id="IPR028939">
    <property type="entry name" value="P5C_Rdtase_cat_N"/>
</dbReference>
<feature type="binding site" evidence="11">
    <location>
        <begin position="7"/>
        <end position="12"/>
    </location>
    <ligand>
        <name>NADP(+)</name>
        <dbReference type="ChEBI" id="CHEBI:58349"/>
    </ligand>
</feature>
<feature type="binding site" evidence="11">
    <location>
        <begin position="69"/>
        <end position="72"/>
    </location>
    <ligand>
        <name>NADP(+)</name>
        <dbReference type="ChEBI" id="CHEBI:58349"/>
    </ligand>
</feature>
<dbReference type="PROSITE" id="PS00521">
    <property type="entry name" value="P5CR"/>
    <property type="match status" value="1"/>
</dbReference>
<dbReference type="Proteomes" id="UP000593626">
    <property type="component" value="Chromosome"/>
</dbReference>
<comment type="subcellular location">
    <subcellularLocation>
        <location evidence="1 9">Cytoplasm</location>
    </subcellularLocation>
</comment>
<dbReference type="Pfam" id="PF14748">
    <property type="entry name" value="P5CR_dimer"/>
    <property type="match status" value="1"/>
</dbReference>
<dbReference type="PANTHER" id="PTHR11645">
    <property type="entry name" value="PYRROLINE-5-CARBOXYLATE REDUCTASE"/>
    <property type="match status" value="1"/>
</dbReference>
<dbReference type="Gene3D" id="1.10.3730.10">
    <property type="entry name" value="ProC C-terminal domain-like"/>
    <property type="match status" value="1"/>
</dbReference>
<protein>
    <recommendedName>
        <fullName evidence="9 10">Pyrroline-5-carboxylate reductase</fullName>
        <shortName evidence="9">P5C reductase</shortName>
        <shortName evidence="9">P5CR</shortName>
        <ecNumber evidence="9 10">1.5.1.2</ecNumber>
    </recommendedName>
    <alternativeName>
        <fullName evidence="9">PCA reductase</fullName>
    </alternativeName>
</protein>
<keyword evidence="7 9" id="KW-0560">Oxidoreductase</keyword>
<evidence type="ECO:0000256" key="12">
    <source>
        <dbReference type="RuleBase" id="RU003903"/>
    </source>
</evidence>
<dbReference type="GO" id="GO:0055129">
    <property type="term" value="P:L-proline biosynthetic process"/>
    <property type="evidence" value="ECO:0007669"/>
    <property type="project" value="UniProtKB-UniRule"/>
</dbReference>
<evidence type="ECO:0000256" key="11">
    <source>
        <dbReference type="PIRSR" id="PIRSR000193-1"/>
    </source>
</evidence>
<comment type="pathway">
    <text evidence="9 12">Amino-acid biosynthesis; L-proline biosynthesis; L-proline from L-glutamate 5-semialdehyde: step 1/1.</text>
</comment>
<evidence type="ECO:0000259" key="14">
    <source>
        <dbReference type="Pfam" id="PF14748"/>
    </source>
</evidence>
<dbReference type="Gene3D" id="3.40.50.720">
    <property type="entry name" value="NAD(P)-binding Rossmann-like Domain"/>
    <property type="match status" value="1"/>
</dbReference>
<comment type="catalytic activity">
    <reaction evidence="9">
        <text>L-proline + NAD(+) = (S)-1-pyrroline-5-carboxylate + NADH + 2 H(+)</text>
        <dbReference type="Rhea" id="RHEA:14105"/>
        <dbReference type="ChEBI" id="CHEBI:15378"/>
        <dbReference type="ChEBI" id="CHEBI:17388"/>
        <dbReference type="ChEBI" id="CHEBI:57540"/>
        <dbReference type="ChEBI" id="CHEBI:57945"/>
        <dbReference type="ChEBI" id="CHEBI:60039"/>
        <dbReference type="EC" id="1.5.1.2"/>
    </reaction>
</comment>
<feature type="domain" description="Pyrroline-5-carboxylate reductase dimerisation" evidence="14">
    <location>
        <begin position="161"/>
        <end position="263"/>
    </location>
</feature>
<dbReference type="FunFam" id="1.10.3730.10:FF:000001">
    <property type="entry name" value="Pyrroline-5-carboxylate reductase"/>
    <property type="match status" value="1"/>
</dbReference>
<dbReference type="EMBL" id="CP049742">
    <property type="protein sequence ID" value="QPC45829.1"/>
    <property type="molecule type" value="Genomic_DNA"/>
</dbReference>
<evidence type="ECO:0000256" key="9">
    <source>
        <dbReference type="HAMAP-Rule" id="MF_01925"/>
    </source>
</evidence>
<dbReference type="PIRSF" id="PIRSF000193">
    <property type="entry name" value="Pyrrol-5-carb_rd"/>
    <property type="match status" value="1"/>
</dbReference>
<dbReference type="InterPro" id="IPR036291">
    <property type="entry name" value="NAD(P)-bd_dom_sf"/>
</dbReference>
<keyword evidence="3 9" id="KW-0963">Cytoplasm</keyword>
<proteinExistence type="inferred from homology"/>
<dbReference type="NCBIfam" id="TIGR00112">
    <property type="entry name" value="proC"/>
    <property type="match status" value="1"/>
</dbReference>
<comment type="catalytic activity">
    <reaction evidence="9 12">
        <text>L-proline + NADP(+) = (S)-1-pyrroline-5-carboxylate + NADPH + 2 H(+)</text>
        <dbReference type="Rhea" id="RHEA:14109"/>
        <dbReference type="ChEBI" id="CHEBI:15378"/>
        <dbReference type="ChEBI" id="CHEBI:17388"/>
        <dbReference type="ChEBI" id="CHEBI:57783"/>
        <dbReference type="ChEBI" id="CHEBI:58349"/>
        <dbReference type="ChEBI" id="CHEBI:60039"/>
        <dbReference type="EC" id="1.5.1.2"/>
    </reaction>
</comment>
<reference evidence="15 16" key="1">
    <citation type="submission" date="2019-07" db="EMBL/GenBank/DDBJ databases">
        <title>Genome sequence of 2 isolates from Red Sea Mangroves.</title>
        <authorList>
            <person name="Sefrji F."/>
            <person name="Michoud G."/>
            <person name="Merlino G."/>
            <person name="Daffonchio D."/>
        </authorList>
    </citation>
    <scope>NUCLEOTIDE SEQUENCE [LARGE SCALE GENOMIC DNA]</scope>
    <source>
        <strain evidence="15 16">R1DC41</strain>
    </source>
</reference>
<evidence type="ECO:0000256" key="4">
    <source>
        <dbReference type="ARBA" id="ARBA00022605"/>
    </source>
</evidence>
<evidence type="ECO:0000256" key="6">
    <source>
        <dbReference type="ARBA" id="ARBA00022857"/>
    </source>
</evidence>
<dbReference type="InterPro" id="IPR053790">
    <property type="entry name" value="P5CR-like_CS"/>
</dbReference>
<dbReference type="Pfam" id="PF03807">
    <property type="entry name" value="F420_oxidored"/>
    <property type="match status" value="1"/>
</dbReference>
<dbReference type="PANTHER" id="PTHR11645:SF0">
    <property type="entry name" value="PYRROLINE-5-CARBOXYLATE REDUCTASE 3"/>
    <property type="match status" value="1"/>
</dbReference>
<feature type="domain" description="Pyrroline-5-carboxylate reductase catalytic N-terminal" evidence="13">
    <location>
        <begin position="4"/>
        <end position="98"/>
    </location>
</feature>
<dbReference type="SUPFAM" id="SSF48179">
    <property type="entry name" value="6-phosphogluconate dehydrogenase C-terminal domain-like"/>
    <property type="match status" value="1"/>
</dbReference>
<comment type="function">
    <text evidence="8 9">Catalyzes the reduction of 1-pyrroline-5-carboxylate (PCA) to L-proline.</text>
</comment>
<evidence type="ECO:0000313" key="15">
    <source>
        <dbReference type="EMBL" id="QPC45829.1"/>
    </source>
</evidence>
<dbReference type="SUPFAM" id="SSF51735">
    <property type="entry name" value="NAD(P)-binding Rossmann-fold domains"/>
    <property type="match status" value="1"/>
</dbReference>
<dbReference type="RefSeq" id="WP_239673346.1">
    <property type="nucleotide sequence ID" value="NZ_CP049742.1"/>
</dbReference>
<name>A0A7S8HEG9_9BACI</name>
<evidence type="ECO:0000256" key="5">
    <source>
        <dbReference type="ARBA" id="ARBA00022650"/>
    </source>
</evidence>
<dbReference type="InterPro" id="IPR008927">
    <property type="entry name" value="6-PGluconate_DH-like_C_sf"/>
</dbReference>
<dbReference type="InterPro" id="IPR029036">
    <property type="entry name" value="P5CR_dimer"/>
</dbReference>
<feature type="binding site" evidence="11">
    <location>
        <position position="56"/>
    </location>
    <ligand>
        <name>NADPH</name>
        <dbReference type="ChEBI" id="CHEBI:57783"/>
    </ligand>
</feature>
<keyword evidence="16" id="KW-1185">Reference proteome</keyword>
<evidence type="ECO:0000256" key="7">
    <source>
        <dbReference type="ARBA" id="ARBA00023002"/>
    </source>
</evidence>
<evidence type="ECO:0000313" key="16">
    <source>
        <dbReference type="Proteomes" id="UP000593626"/>
    </source>
</evidence>
<dbReference type="HAMAP" id="MF_01925">
    <property type="entry name" value="P5C_reductase"/>
    <property type="match status" value="1"/>
</dbReference>
<organism evidence="15 16">
    <name type="scientific">Mangrovibacillus cuniculi</name>
    <dbReference type="NCBI Taxonomy" id="2593652"/>
    <lineage>
        <taxon>Bacteria</taxon>
        <taxon>Bacillati</taxon>
        <taxon>Bacillota</taxon>
        <taxon>Bacilli</taxon>
        <taxon>Bacillales</taxon>
        <taxon>Bacillaceae</taxon>
        <taxon>Mangrovibacillus</taxon>
    </lineage>
</organism>
<keyword evidence="4 9" id="KW-0028">Amino-acid biosynthesis</keyword>
<dbReference type="EC" id="1.5.1.2" evidence="9 10"/>
<dbReference type="InterPro" id="IPR000304">
    <property type="entry name" value="Pyrroline-COOH_reductase"/>
</dbReference>
<dbReference type="GO" id="GO:0005737">
    <property type="term" value="C:cytoplasm"/>
    <property type="evidence" value="ECO:0007669"/>
    <property type="project" value="UniProtKB-SubCell"/>
</dbReference>
<gene>
    <name evidence="9 15" type="primary">proC</name>
    <name evidence="15" type="ORF">G8O30_02075</name>
</gene>
<keyword evidence="6 9" id="KW-0521">NADP</keyword>
<evidence type="ECO:0000256" key="10">
    <source>
        <dbReference type="NCBIfam" id="TIGR00112"/>
    </source>
</evidence>
<dbReference type="UniPathway" id="UPA00098">
    <property type="reaction ID" value="UER00361"/>
</dbReference>
<sequence>MSIIGFIGCGNMAQAIIGGILASDYVPADHIIASARSPKTLENAATQFGIRTTLHNKDVAKEADVLFLAVKPNQYAKVMTMISDYLKEDVLIVSMAAGVTINQMEDTLGDDRKIVRTMPNTPSFVRQGMTAYTVNGKVSKDEKYLINELLEQFGKAEEISEQLMDAIPAVSGSSPAYGFVMIEAMGDAAVKQGIPRDQAYRMAAQSMLGAAAMVLETGDHPALLKDRVCSPGGATIEAVMELERSGFRHSIQSAMEACTNKSIAMGKK</sequence>
<dbReference type="FunFam" id="3.40.50.720:FF:000190">
    <property type="entry name" value="Pyrroline-5-carboxylate reductase"/>
    <property type="match status" value="1"/>
</dbReference>
<evidence type="ECO:0000256" key="8">
    <source>
        <dbReference type="ARBA" id="ARBA00058118"/>
    </source>
</evidence>
<evidence type="ECO:0000259" key="13">
    <source>
        <dbReference type="Pfam" id="PF03807"/>
    </source>
</evidence>
<accession>A0A7S8HEG9</accession>
<dbReference type="AlphaFoldDB" id="A0A7S8HEG9"/>